<evidence type="ECO:0000256" key="7">
    <source>
        <dbReference type="ARBA" id="ARBA00023136"/>
    </source>
</evidence>
<gene>
    <name evidence="10" type="ORF">CLTEP_10110</name>
</gene>
<keyword evidence="7 9" id="KW-0472">Membrane</keyword>
<reference evidence="10 11" key="1">
    <citation type="submission" date="2016-02" db="EMBL/GenBank/DDBJ databases">
        <title>Genome sequence of Clostridium tepidiprofundi DSM 19306.</title>
        <authorList>
            <person name="Poehlein A."/>
            <person name="Daniel R."/>
        </authorList>
    </citation>
    <scope>NUCLEOTIDE SEQUENCE [LARGE SCALE GENOMIC DNA]</scope>
    <source>
        <strain evidence="10 11">DSM 19306</strain>
    </source>
</reference>
<dbReference type="Gene3D" id="3.30.70.2170">
    <property type="match status" value="1"/>
</dbReference>
<keyword evidence="8" id="KW-0175">Coiled coil</keyword>
<comment type="caution">
    <text evidence="10">The sequence shown here is derived from an EMBL/GenBank/DDBJ whole genome shotgun (WGS) entry which is preliminary data.</text>
</comment>
<evidence type="ECO:0000256" key="5">
    <source>
        <dbReference type="ARBA" id="ARBA00022989"/>
    </source>
</evidence>
<protein>
    <submittedName>
        <fullName evidence="10">V-type ATP synthase subunit I</fullName>
    </submittedName>
</protein>
<dbReference type="AlphaFoldDB" id="A0A151B533"/>
<proteinExistence type="inferred from homology"/>
<dbReference type="GO" id="GO:0033179">
    <property type="term" value="C:proton-transporting V-type ATPase, V0 domain"/>
    <property type="evidence" value="ECO:0007669"/>
    <property type="project" value="InterPro"/>
</dbReference>
<sequence length="669" mass="75823">MAIVKMNKFSLFLFRDRKEELLQSLQEFEGVQFINLQNEIDNDELSFLQADSESKKASEFETELSKVKFCINILDDYIEKESAIEALKKGKKALTFKELQYKAKRTNWTEVYDELKNKDNMLTTLKNEKTKLESEIQSLTPWSSFDSSFEELDRMKLCKGYIGTIPTSRVDSLREELSSGVPYSYLEVISEEKNDSNILIVYYAKMHEQAEEIIKSNGFSKVDFNYKGRPNEIIERLTERIKQNEKEQKEVVESIKEYKNRLEDLQLVYEYFNNQVIKAKACENFLKSEKIIVLQGWVSAENSVLLEESVEKVCGEYYYIDFKDAEDEENVPIELRGNAFTEPFHGITEMYSLPSYREVDPTPVLSIFYVLFFGMMLSDAGYGLVLTVGTLIALKVFKLDKAKRNFLKLFCYLGLSTVFWGFIYGGFFGDALGSGFGLNIKYFNNPLIDPKNDLMTVLGMSVVFGLIHIYIGLGMKAYVLAKNKKYMDIVYDVVTWYVAVTGLILLVGKSMLPGVPPILGKVLTIAGLIGLLLTQGREADSIGGKIGGGVYGLYGITSYVGDLVSYSRLLALGLATGFIATAFNLMVNLATKGMIKSGNPILFIIGLILAVVMFTFLHVFNIGINALGAYVHTSRLQYLEFFGKFYEGGGKKFSPFKPDEKFINIKNER</sequence>
<feature type="transmembrane region" description="Helical" evidence="9">
    <location>
        <begin position="406"/>
        <end position="427"/>
    </location>
</feature>
<dbReference type="InterPro" id="IPR002490">
    <property type="entry name" value="V-ATPase_116kDa_su"/>
</dbReference>
<evidence type="ECO:0000256" key="4">
    <source>
        <dbReference type="ARBA" id="ARBA00022692"/>
    </source>
</evidence>
<keyword evidence="3" id="KW-0813">Transport</keyword>
<dbReference type="PANTHER" id="PTHR11629:SF63">
    <property type="entry name" value="V-TYPE PROTON ATPASE SUBUNIT A"/>
    <property type="match status" value="1"/>
</dbReference>
<dbReference type="Pfam" id="PF01496">
    <property type="entry name" value="V_ATPase_I"/>
    <property type="match status" value="2"/>
</dbReference>
<dbReference type="GO" id="GO:0007035">
    <property type="term" value="P:vacuolar acidification"/>
    <property type="evidence" value="ECO:0007669"/>
    <property type="project" value="TreeGrafter"/>
</dbReference>
<feature type="transmembrane region" description="Helical" evidence="9">
    <location>
        <begin position="454"/>
        <end position="473"/>
    </location>
</feature>
<feature type="transmembrane region" description="Helical" evidence="9">
    <location>
        <begin position="367"/>
        <end position="394"/>
    </location>
</feature>
<keyword evidence="5 9" id="KW-1133">Transmembrane helix</keyword>
<evidence type="ECO:0000256" key="8">
    <source>
        <dbReference type="SAM" id="Coils"/>
    </source>
</evidence>
<evidence type="ECO:0000256" key="2">
    <source>
        <dbReference type="ARBA" id="ARBA00009904"/>
    </source>
</evidence>
<evidence type="ECO:0000256" key="1">
    <source>
        <dbReference type="ARBA" id="ARBA00004141"/>
    </source>
</evidence>
<accession>A0A151B533</accession>
<evidence type="ECO:0000313" key="10">
    <source>
        <dbReference type="EMBL" id="KYH35018.1"/>
    </source>
</evidence>
<dbReference type="RefSeq" id="WP_066823485.1">
    <property type="nucleotide sequence ID" value="NZ_LTBA01000007.1"/>
</dbReference>
<feature type="transmembrane region" description="Helical" evidence="9">
    <location>
        <begin position="570"/>
        <end position="589"/>
    </location>
</feature>
<evidence type="ECO:0000256" key="3">
    <source>
        <dbReference type="ARBA" id="ARBA00022448"/>
    </source>
</evidence>
<dbReference type="EMBL" id="LTBA01000007">
    <property type="protein sequence ID" value="KYH35018.1"/>
    <property type="molecule type" value="Genomic_DNA"/>
</dbReference>
<dbReference type="GO" id="GO:0016471">
    <property type="term" value="C:vacuolar proton-transporting V-type ATPase complex"/>
    <property type="evidence" value="ECO:0007669"/>
    <property type="project" value="TreeGrafter"/>
</dbReference>
<feature type="coiled-coil region" evidence="8">
    <location>
        <begin position="234"/>
        <end position="275"/>
    </location>
</feature>
<name>A0A151B533_9CLOT</name>
<feature type="transmembrane region" description="Helical" evidence="9">
    <location>
        <begin position="601"/>
        <end position="620"/>
    </location>
</feature>
<evidence type="ECO:0000313" key="11">
    <source>
        <dbReference type="Proteomes" id="UP000075531"/>
    </source>
</evidence>
<dbReference type="STRING" id="1121338.CLTEP_10110"/>
<dbReference type="PATRIC" id="fig|1121338.3.peg.1044"/>
<keyword evidence="4 9" id="KW-0812">Transmembrane</keyword>
<dbReference type="Proteomes" id="UP000075531">
    <property type="component" value="Unassembled WGS sequence"/>
</dbReference>
<dbReference type="Gene3D" id="3.30.70.2750">
    <property type="match status" value="1"/>
</dbReference>
<keyword evidence="6" id="KW-0406">Ion transport</keyword>
<feature type="transmembrane region" description="Helical" evidence="9">
    <location>
        <begin position="494"/>
        <end position="512"/>
    </location>
</feature>
<dbReference type="Gene3D" id="1.20.1460.20">
    <property type="match status" value="1"/>
</dbReference>
<keyword evidence="11" id="KW-1185">Reference proteome</keyword>
<dbReference type="PANTHER" id="PTHR11629">
    <property type="entry name" value="VACUOLAR PROTON ATPASES"/>
    <property type="match status" value="1"/>
</dbReference>
<evidence type="ECO:0000256" key="9">
    <source>
        <dbReference type="SAM" id="Phobius"/>
    </source>
</evidence>
<dbReference type="OrthoDB" id="9803814at2"/>
<dbReference type="GO" id="GO:0046961">
    <property type="term" value="F:proton-transporting ATPase activity, rotational mechanism"/>
    <property type="evidence" value="ECO:0007669"/>
    <property type="project" value="InterPro"/>
</dbReference>
<organism evidence="10 11">
    <name type="scientific">Clostridium tepidiprofundi DSM 19306</name>
    <dbReference type="NCBI Taxonomy" id="1121338"/>
    <lineage>
        <taxon>Bacteria</taxon>
        <taxon>Bacillati</taxon>
        <taxon>Bacillota</taxon>
        <taxon>Clostridia</taxon>
        <taxon>Eubacteriales</taxon>
        <taxon>Clostridiaceae</taxon>
        <taxon>Clostridium</taxon>
    </lineage>
</organism>
<comment type="subcellular location">
    <subcellularLocation>
        <location evidence="1">Membrane</location>
        <topology evidence="1">Multi-pass membrane protein</topology>
    </subcellularLocation>
</comment>
<evidence type="ECO:0000256" key="6">
    <source>
        <dbReference type="ARBA" id="ARBA00023065"/>
    </source>
</evidence>
<dbReference type="GO" id="GO:0051117">
    <property type="term" value="F:ATPase binding"/>
    <property type="evidence" value="ECO:0007669"/>
    <property type="project" value="TreeGrafter"/>
</dbReference>
<comment type="similarity">
    <text evidence="2">Belongs to the V-ATPase 116 kDa subunit family.</text>
</comment>